<dbReference type="Pfam" id="PF03458">
    <property type="entry name" value="Gly_transporter"/>
    <property type="match status" value="2"/>
</dbReference>
<feature type="domain" description="Glycine transporter" evidence="8">
    <location>
        <begin position="47"/>
        <end position="121"/>
    </location>
</feature>
<feature type="transmembrane region" description="Helical" evidence="7">
    <location>
        <begin position="105"/>
        <end position="123"/>
    </location>
</feature>
<dbReference type="InterPro" id="IPR005115">
    <property type="entry name" value="Gly_transporter"/>
</dbReference>
<reference evidence="9" key="1">
    <citation type="submission" date="2020-05" db="EMBL/GenBank/DDBJ databases">
        <authorList>
            <person name="Delgado-Blas J."/>
        </authorList>
    </citation>
    <scope>NUCLEOTIDE SEQUENCE</scope>
    <source>
        <strain evidence="9">BB1454</strain>
    </source>
</reference>
<keyword evidence="4 7" id="KW-0812">Transmembrane</keyword>
<accession>A0AA35GJK1</accession>
<evidence type="ECO:0000256" key="7">
    <source>
        <dbReference type="SAM" id="Phobius"/>
    </source>
</evidence>
<feature type="transmembrane region" description="Helical" evidence="7">
    <location>
        <begin position="71"/>
        <end position="93"/>
    </location>
</feature>
<keyword evidence="3" id="KW-1003">Cell membrane</keyword>
<evidence type="ECO:0000256" key="1">
    <source>
        <dbReference type="ARBA" id="ARBA00004651"/>
    </source>
</evidence>
<dbReference type="PANTHER" id="PTHR30506:SF3">
    <property type="entry name" value="UPF0126 INNER MEMBRANE PROTEIN YADS-RELATED"/>
    <property type="match status" value="1"/>
</dbReference>
<sequence length="247" mass="26779">MPPWQLLHCRPGRVGLTLVRPWALPAVSVLSDFLHSAASVQLDVILVIYLIAITAEAMSGALAAGRRNMDIFGVVVIAFVTALGGGTIRDMVLGNYPIGWTQHPAYVYLVVSAGLLTTVIARYMQRMKHVFLLLDAMGLIAFSLIGSNVAIKLGYDPLVVVMAGMITGISGGILRDVLCNQVPVVFRRELYASVSMLVCLLYLGLQSLEVSIGISTALCFAGGLGLRLAAIRFGWRLPVFSYQQRWE</sequence>
<dbReference type="EMBL" id="CAHPSC010000076">
    <property type="protein sequence ID" value="CAB5709525.1"/>
    <property type="molecule type" value="Genomic_DNA"/>
</dbReference>
<evidence type="ECO:0000259" key="8">
    <source>
        <dbReference type="Pfam" id="PF03458"/>
    </source>
</evidence>
<keyword evidence="6 7" id="KW-0472">Membrane</keyword>
<evidence type="ECO:0000256" key="3">
    <source>
        <dbReference type="ARBA" id="ARBA00022475"/>
    </source>
</evidence>
<comment type="subcellular location">
    <subcellularLocation>
        <location evidence="1">Cell membrane</location>
        <topology evidence="1">Multi-pass membrane protein</topology>
    </subcellularLocation>
</comment>
<proteinExistence type="inferred from homology"/>
<feature type="transmembrane region" description="Helical" evidence="7">
    <location>
        <begin position="214"/>
        <end position="235"/>
    </location>
</feature>
<evidence type="ECO:0000256" key="5">
    <source>
        <dbReference type="ARBA" id="ARBA00022989"/>
    </source>
</evidence>
<name>A0AA35GJK1_9BURK</name>
<comment type="caution">
    <text evidence="9">The sequence shown here is derived from an EMBL/GenBank/DDBJ whole genome shotgun (WGS) entry which is preliminary data.</text>
</comment>
<feature type="transmembrane region" description="Helical" evidence="7">
    <location>
        <begin position="130"/>
        <end position="151"/>
    </location>
</feature>
<evidence type="ECO:0000256" key="6">
    <source>
        <dbReference type="ARBA" id="ARBA00023136"/>
    </source>
</evidence>
<gene>
    <name evidence="9" type="primary">yicG</name>
    <name evidence="9" type="ORF">GHA_03509</name>
</gene>
<dbReference type="Proteomes" id="UP000834458">
    <property type="component" value="Unassembled WGS sequence"/>
</dbReference>
<feature type="transmembrane region" description="Helical" evidence="7">
    <location>
        <begin position="44"/>
        <end position="64"/>
    </location>
</feature>
<feature type="transmembrane region" description="Helical" evidence="7">
    <location>
        <begin position="157"/>
        <end position="178"/>
    </location>
</feature>
<comment type="similarity">
    <text evidence="2">Belongs to the UPF0126 family.</text>
</comment>
<dbReference type="AlphaFoldDB" id="A0AA35GJK1"/>
<evidence type="ECO:0000256" key="2">
    <source>
        <dbReference type="ARBA" id="ARBA00008193"/>
    </source>
</evidence>
<dbReference type="GO" id="GO:0005886">
    <property type="term" value="C:plasma membrane"/>
    <property type="evidence" value="ECO:0007669"/>
    <property type="project" value="UniProtKB-SubCell"/>
</dbReference>
<evidence type="ECO:0000313" key="9">
    <source>
        <dbReference type="EMBL" id="CAB5709525.1"/>
    </source>
</evidence>
<protein>
    <submittedName>
        <fullName evidence="9">Predicted membrane protein</fullName>
    </submittedName>
</protein>
<feature type="transmembrane region" description="Helical" evidence="7">
    <location>
        <begin position="190"/>
        <end position="208"/>
    </location>
</feature>
<keyword evidence="5 7" id="KW-1133">Transmembrane helix</keyword>
<organism evidence="9 10">
    <name type="scientific">Comamonas aquatica</name>
    <dbReference type="NCBI Taxonomy" id="225991"/>
    <lineage>
        <taxon>Bacteria</taxon>
        <taxon>Pseudomonadati</taxon>
        <taxon>Pseudomonadota</taxon>
        <taxon>Betaproteobacteria</taxon>
        <taxon>Burkholderiales</taxon>
        <taxon>Comamonadaceae</taxon>
        <taxon>Comamonas</taxon>
    </lineage>
</organism>
<feature type="domain" description="Glycine transporter" evidence="8">
    <location>
        <begin position="133"/>
        <end position="205"/>
    </location>
</feature>
<evidence type="ECO:0000256" key="4">
    <source>
        <dbReference type="ARBA" id="ARBA00022692"/>
    </source>
</evidence>
<evidence type="ECO:0000313" key="10">
    <source>
        <dbReference type="Proteomes" id="UP000834458"/>
    </source>
</evidence>
<dbReference type="PANTHER" id="PTHR30506">
    <property type="entry name" value="INNER MEMBRANE PROTEIN"/>
    <property type="match status" value="1"/>
</dbReference>